<gene>
    <name evidence="3" type="ORF">ACFPM4_05505</name>
</gene>
<sequence>MATTNWQREDVTQHYLDQVRGGIPFGAEQVKVMLQVINHFHSNPKRIIDLGCGNGFLAEVLLKTYPESTAVLIDHSEPMIEVARKNMSEFGDRCTIIHGDFSHSITEYAEPNSIDCVVSGFAIHHLPHDKKQELYKEIYTLLAPGGIFINIEHTASATPKIEELYDKLFIEHLAAYNNRDKQEVEAEYYARPDKEDNILERVDIQVNWLRDIGFQHADCYFKWMELAVFGGVK</sequence>
<dbReference type="SUPFAM" id="SSF53335">
    <property type="entry name" value="S-adenosyl-L-methionine-dependent methyltransferases"/>
    <property type="match status" value="1"/>
</dbReference>
<proteinExistence type="predicted"/>
<dbReference type="Pfam" id="PF13649">
    <property type="entry name" value="Methyltransf_25"/>
    <property type="match status" value="1"/>
</dbReference>
<dbReference type="RefSeq" id="WP_382348746.1">
    <property type="nucleotide sequence ID" value="NZ_JBHSMC010000003.1"/>
</dbReference>
<dbReference type="Proteomes" id="UP001596147">
    <property type="component" value="Unassembled WGS sequence"/>
</dbReference>
<dbReference type="EMBL" id="JBHSMC010000003">
    <property type="protein sequence ID" value="MFC5464213.1"/>
    <property type="molecule type" value="Genomic_DNA"/>
</dbReference>
<dbReference type="InterPro" id="IPR029063">
    <property type="entry name" value="SAM-dependent_MTases_sf"/>
</dbReference>
<dbReference type="CDD" id="cd02440">
    <property type="entry name" value="AdoMet_MTases"/>
    <property type="match status" value="1"/>
</dbReference>
<reference evidence="4" key="1">
    <citation type="journal article" date="2019" name="Int. J. Syst. Evol. Microbiol.">
        <title>The Global Catalogue of Microorganisms (GCM) 10K type strain sequencing project: providing services to taxonomists for standard genome sequencing and annotation.</title>
        <authorList>
            <consortium name="The Broad Institute Genomics Platform"/>
            <consortium name="The Broad Institute Genome Sequencing Center for Infectious Disease"/>
            <person name="Wu L."/>
            <person name="Ma J."/>
        </authorList>
    </citation>
    <scope>NUCLEOTIDE SEQUENCE [LARGE SCALE GENOMIC DNA]</scope>
    <source>
        <strain evidence="4">CGMCC 1.12237</strain>
    </source>
</reference>
<keyword evidence="3" id="KW-0489">Methyltransferase</keyword>
<evidence type="ECO:0000313" key="4">
    <source>
        <dbReference type="Proteomes" id="UP001596147"/>
    </source>
</evidence>
<name>A0ABW0LI30_9BACI</name>
<feature type="domain" description="Methyltransferase" evidence="2">
    <location>
        <begin position="47"/>
        <end position="146"/>
    </location>
</feature>
<dbReference type="EC" id="2.1.1.-" evidence="3"/>
<organism evidence="3 4">
    <name type="scientific">Lederbergia graminis</name>
    <dbReference type="NCBI Taxonomy" id="735518"/>
    <lineage>
        <taxon>Bacteria</taxon>
        <taxon>Bacillati</taxon>
        <taxon>Bacillota</taxon>
        <taxon>Bacilli</taxon>
        <taxon>Bacillales</taxon>
        <taxon>Bacillaceae</taxon>
        <taxon>Lederbergia</taxon>
    </lineage>
</organism>
<dbReference type="GO" id="GO:0008168">
    <property type="term" value="F:methyltransferase activity"/>
    <property type="evidence" value="ECO:0007669"/>
    <property type="project" value="UniProtKB-KW"/>
</dbReference>
<dbReference type="GO" id="GO:0032259">
    <property type="term" value="P:methylation"/>
    <property type="evidence" value="ECO:0007669"/>
    <property type="project" value="UniProtKB-KW"/>
</dbReference>
<accession>A0ABW0LI30</accession>
<evidence type="ECO:0000256" key="1">
    <source>
        <dbReference type="ARBA" id="ARBA00022679"/>
    </source>
</evidence>
<protein>
    <submittedName>
        <fullName evidence="3">Class I SAM-dependent methyltransferase</fullName>
        <ecNumber evidence="3">2.1.1.-</ecNumber>
    </submittedName>
</protein>
<keyword evidence="1 3" id="KW-0808">Transferase</keyword>
<evidence type="ECO:0000313" key="3">
    <source>
        <dbReference type="EMBL" id="MFC5464213.1"/>
    </source>
</evidence>
<dbReference type="PANTHER" id="PTHR43861:SF2">
    <property type="entry name" value="CARBOXY-S-ADENOSYL-L-METHIONINE SYNTHASE"/>
    <property type="match status" value="1"/>
</dbReference>
<evidence type="ECO:0000259" key="2">
    <source>
        <dbReference type="Pfam" id="PF13649"/>
    </source>
</evidence>
<dbReference type="Gene3D" id="3.40.50.150">
    <property type="entry name" value="Vaccinia Virus protein VP39"/>
    <property type="match status" value="1"/>
</dbReference>
<dbReference type="InterPro" id="IPR041698">
    <property type="entry name" value="Methyltransf_25"/>
</dbReference>
<keyword evidence="4" id="KW-1185">Reference proteome</keyword>
<comment type="caution">
    <text evidence="3">The sequence shown here is derived from an EMBL/GenBank/DDBJ whole genome shotgun (WGS) entry which is preliminary data.</text>
</comment>
<dbReference type="PANTHER" id="PTHR43861">
    <property type="entry name" value="TRANS-ACONITATE 2-METHYLTRANSFERASE-RELATED"/>
    <property type="match status" value="1"/>
</dbReference>